<protein>
    <recommendedName>
        <fullName evidence="11">Ubiquitin-like protease family profile domain-containing protein</fullName>
    </recommendedName>
</protein>
<evidence type="ECO:0000256" key="3">
    <source>
        <dbReference type="ARBA" id="ARBA00022737"/>
    </source>
</evidence>
<keyword evidence="6" id="KW-0964">Secreted</keyword>
<dbReference type="SUPFAM" id="SSF54001">
    <property type="entry name" value="Cysteine proteinases"/>
    <property type="match status" value="1"/>
</dbReference>
<keyword evidence="6" id="KW-0808">Transferase</keyword>
<accession>A0ABV4EQN3</accession>
<evidence type="ECO:0000313" key="9">
    <source>
        <dbReference type="EMBL" id="MEY9313448.1"/>
    </source>
</evidence>
<sequence>MVEDLRRAANNPQLRARYFELAVDANQTCEDRRTLTWNSMQCARLILDIENRVYDNRLDELVSLGRVMFRLDALEKIAHEKARLLKAELLRSSPVAELDYIEVHLAYQAELRKRLKLEPVVAPDMRFFEASGVKDEDIDEAETRVQNEETAGFDDYLASWEPFETVERRIAPEDYEAMQEQLIDAMGEEFDDRLKKRLAALNLTGDGDAERQLGVEVRKEIEREIKGALRDKVLAGFRPGLQSDRHILPRPDQTGGEVSELGIRPEHPLALAPEQWLGDEHITADYALVRAELEREYPELVARTRFVKPAQALLLRETADETVRQEILQEIVRVDQEPNDTADFLFLPVNNGRADQEGDHWSLMFVDRRHRAAYHYDSAGPHNSAAATKLATILSVNLVPVRMARQRNGYDCGVFVVDATRTLARRLAQGEPPDHGPLHLADLVADRPALQRRLSQNR</sequence>
<keyword evidence="4 6" id="KW-0833">Ubl conjugation pathway</keyword>
<name>A0ABV4EQN3_BRAEL</name>
<keyword evidence="6" id="KW-0832">Ubl conjugation</keyword>
<evidence type="ECO:0000256" key="2">
    <source>
        <dbReference type="ARBA" id="ARBA00022670"/>
    </source>
</evidence>
<dbReference type="Gene3D" id="1.20.58.360">
    <property type="entry name" value="Shigella T3SS effector IpaH defines"/>
    <property type="match status" value="1"/>
</dbReference>
<organism evidence="9 10">
    <name type="scientific">Bradyrhizobium elkanii</name>
    <dbReference type="NCBI Taxonomy" id="29448"/>
    <lineage>
        <taxon>Bacteria</taxon>
        <taxon>Pseudomonadati</taxon>
        <taxon>Pseudomonadota</taxon>
        <taxon>Alphaproteobacteria</taxon>
        <taxon>Hyphomicrobiales</taxon>
        <taxon>Nitrobacteraceae</taxon>
        <taxon>Bradyrhizobium</taxon>
    </lineage>
</organism>
<comment type="similarity">
    <text evidence="6">Belongs to the LRR-containing bacterial E3 ligase family.</text>
</comment>
<gene>
    <name evidence="9" type="ORF">ABIF29_000247</name>
</gene>
<dbReference type="Proteomes" id="UP001565471">
    <property type="component" value="Unassembled WGS sequence"/>
</dbReference>
<keyword evidence="5" id="KW-0378">Hydrolase</keyword>
<dbReference type="InterPro" id="IPR003653">
    <property type="entry name" value="Peptidase_C48_C"/>
</dbReference>
<dbReference type="Pfam" id="PF14496">
    <property type="entry name" value="NEL"/>
    <property type="match status" value="1"/>
</dbReference>
<evidence type="ECO:0000256" key="5">
    <source>
        <dbReference type="ARBA" id="ARBA00022801"/>
    </source>
</evidence>
<dbReference type="PANTHER" id="PTHR47114:SF2">
    <property type="entry name" value="OLIGODENDROCYTE-MYELIN GLYCOPROTEIN"/>
    <property type="match status" value="1"/>
</dbReference>
<comment type="caution">
    <text evidence="9">The sequence shown here is derived from an EMBL/GenBank/DDBJ whole genome shotgun (WGS) entry which is preliminary data.</text>
</comment>
<evidence type="ECO:0000256" key="1">
    <source>
        <dbReference type="ARBA" id="ARBA00022614"/>
    </source>
</evidence>
<reference evidence="9 10" key="1">
    <citation type="submission" date="2024-07" db="EMBL/GenBank/DDBJ databases">
        <title>Genomic Encyclopedia of Type Strains, Phase V (KMG-V): Genome sequencing to study the core and pangenomes of soil and plant-associated prokaryotes.</title>
        <authorList>
            <person name="Whitman W."/>
        </authorList>
    </citation>
    <scope>NUCLEOTIDE SEQUENCE [LARGE SCALE GENOMIC DNA]</scope>
    <source>
        <strain evidence="9 10">USDA 415</strain>
    </source>
</reference>
<keyword evidence="1" id="KW-0433">Leucine-rich repeat</keyword>
<feature type="domain" description="NEL" evidence="8">
    <location>
        <begin position="1"/>
        <end position="249"/>
    </location>
</feature>
<keyword evidence="10" id="KW-1185">Reference proteome</keyword>
<feature type="domain" description="Ubiquitin-like protease family profile" evidence="7">
    <location>
        <begin position="261"/>
        <end position="423"/>
    </location>
</feature>
<dbReference type="Gene3D" id="1.20.58.90">
    <property type="match status" value="1"/>
</dbReference>
<keyword evidence="2" id="KW-0645">Protease</keyword>
<dbReference type="InterPro" id="IPR051071">
    <property type="entry name" value="LRR-bact_E3_ubiq_ligases"/>
</dbReference>
<dbReference type="Gene3D" id="3.40.395.10">
    <property type="entry name" value="Adenoviral Proteinase, Chain A"/>
    <property type="match status" value="1"/>
</dbReference>
<dbReference type="InterPro" id="IPR038765">
    <property type="entry name" value="Papain-like_cys_pep_sf"/>
</dbReference>
<proteinExistence type="inferred from homology"/>
<comment type="PTM">
    <text evidence="6">Ubiquitinated in the presence of host E1 ubiquitin-activating enzyme, E2 ubiquitin-conjugating enzyme and ubiquitin.</text>
</comment>
<evidence type="ECO:0000259" key="8">
    <source>
        <dbReference type="PROSITE" id="PS52053"/>
    </source>
</evidence>
<evidence type="ECO:0000256" key="4">
    <source>
        <dbReference type="ARBA" id="ARBA00022786"/>
    </source>
</evidence>
<keyword evidence="3" id="KW-0677">Repeat</keyword>
<feature type="active site" description="Glycyl thioester intermediate" evidence="6">
    <location>
        <position position="29"/>
    </location>
</feature>
<evidence type="ECO:0008006" key="11">
    <source>
        <dbReference type="Google" id="ProtNLM"/>
    </source>
</evidence>
<evidence type="ECO:0000259" key="7">
    <source>
        <dbReference type="PROSITE" id="PS50600"/>
    </source>
</evidence>
<evidence type="ECO:0000256" key="6">
    <source>
        <dbReference type="PROSITE-ProRule" id="PRU01398"/>
    </source>
</evidence>
<dbReference type="PANTHER" id="PTHR47114">
    <property type="match status" value="1"/>
</dbReference>
<dbReference type="PROSITE" id="PS52053">
    <property type="entry name" value="NEL"/>
    <property type="match status" value="1"/>
</dbReference>
<dbReference type="PROSITE" id="PS50600">
    <property type="entry name" value="ULP_PROTEASE"/>
    <property type="match status" value="1"/>
</dbReference>
<dbReference type="EMBL" id="JBGBZA010000001">
    <property type="protein sequence ID" value="MEY9313448.1"/>
    <property type="molecule type" value="Genomic_DNA"/>
</dbReference>
<evidence type="ECO:0000313" key="10">
    <source>
        <dbReference type="Proteomes" id="UP001565471"/>
    </source>
</evidence>
<dbReference type="InterPro" id="IPR029487">
    <property type="entry name" value="NEL_dom"/>
</dbReference>
<keyword evidence="6" id="KW-1035">Host cytoplasm</keyword>
<dbReference type="Pfam" id="PF02902">
    <property type="entry name" value="Peptidase_C48"/>
    <property type="match status" value="1"/>
</dbReference>